<evidence type="ECO:0000259" key="6">
    <source>
        <dbReference type="Pfam" id="PF08281"/>
    </source>
</evidence>
<dbReference type="PANTHER" id="PTHR43133">
    <property type="entry name" value="RNA POLYMERASE ECF-TYPE SIGMA FACTO"/>
    <property type="match status" value="1"/>
</dbReference>
<evidence type="ECO:0000256" key="3">
    <source>
        <dbReference type="ARBA" id="ARBA00023082"/>
    </source>
</evidence>
<keyword evidence="3" id="KW-0731">Sigma factor</keyword>
<organism evidence="7 8">
    <name type="scientific">Oceaniferula flava</name>
    <dbReference type="NCBI Taxonomy" id="2800421"/>
    <lineage>
        <taxon>Bacteria</taxon>
        <taxon>Pseudomonadati</taxon>
        <taxon>Verrucomicrobiota</taxon>
        <taxon>Verrucomicrobiia</taxon>
        <taxon>Verrucomicrobiales</taxon>
        <taxon>Verrucomicrobiaceae</taxon>
        <taxon>Oceaniferula</taxon>
    </lineage>
</organism>
<dbReference type="InterPro" id="IPR039425">
    <property type="entry name" value="RNA_pol_sigma-70-like"/>
</dbReference>
<dbReference type="Pfam" id="PF08281">
    <property type="entry name" value="Sigma70_r4_2"/>
    <property type="match status" value="1"/>
</dbReference>
<gene>
    <name evidence="7" type="ORF">JIN83_14615</name>
</gene>
<dbReference type="NCBIfam" id="TIGR02937">
    <property type="entry name" value="sigma70-ECF"/>
    <property type="match status" value="1"/>
</dbReference>
<dbReference type="InterPro" id="IPR036388">
    <property type="entry name" value="WH-like_DNA-bd_sf"/>
</dbReference>
<dbReference type="Proteomes" id="UP000634206">
    <property type="component" value="Unassembled WGS sequence"/>
</dbReference>
<evidence type="ECO:0000313" key="8">
    <source>
        <dbReference type="Proteomes" id="UP000634206"/>
    </source>
</evidence>
<evidence type="ECO:0000313" key="7">
    <source>
        <dbReference type="EMBL" id="MBK1856203.1"/>
    </source>
</evidence>
<dbReference type="EMBL" id="JAENIG010000011">
    <property type="protein sequence ID" value="MBK1856203.1"/>
    <property type="molecule type" value="Genomic_DNA"/>
</dbReference>
<dbReference type="InterPro" id="IPR007627">
    <property type="entry name" value="RNA_pol_sigma70_r2"/>
</dbReference>
<dbReference type="GO" id="GO:0006352">
    <property type="term" value="P:DNA-templated transcription initiation"/>
    <property type="evidence" value="ECO:0007669"/>
    <property type="project" value="InterPro"/>
</dbReference>
<proteinExistence type="inferred from homology"/>
<dbReference type="InterPro" id="IPR013325">
    <property type="entry name" value="RNA_pol_sigma_r2"/>
</dbReference>
<dbReference type="RefSeq" id="WP_309490820.1">
    <property type="nucleotide sequence ID" value="NZ_JAENIG010000011.1"/>
</dbReference>
<accession>A0AAE2SD51</accession>
<dbReference type="InterPro" id="IPR013324">
    <property type="entry name" value="RNA_pol_sigma_r3/r4-like"/>
</dbReference>
<dbReference type="Pfam" id="PF04542">
    <property type="entry name" value="Sigma70_r2"/>
    <property type="match status" value="1"/>
</dbReference>
<comment type="similarity">
    <text evidence="1">Belongs to the sigma-70 factor family. ECF subfamily.</text>
</comment>
<sequence>MENIEANSSADGDFVNLIVTHQPLIRGRIISLLPGVSEVDDIIQNVNLVIWNKRESYAPKTNFKAWLNSIIRYEILTHWRTQQRRKEFTFPEDVFDLLLEESTSQIDQDIMDERLPALRLCISTLRAEDRALILQRYVHPTSIAELSLKTNRSANSLRVALHRIRTSLRLCVKRRLSLNAATPN</sequence>
<protein>
    <submittedName>
        <fullName evidence="7">Sigma-70 family RNA polymerase sigma factor</fullName>
    </submittedName>
</protein>
<dbReference type="AlphaFoldDB" id="A0AAE2SD51"/>
<dbReference type="SUPFAM" id="SSF88659">
    <property type="entry name" value="Sigma3 and sigma4 domains of RNA polymerase sigma factors"/>
    <property type="match status" value="1"/>
</dbReference>
<feature type="domain" description="RNA polymerase sigma factor 70 region 4 type 2" evidence="6">
    <location>
        <begin position="117"/>
        <end position="167"/>
    </location>
</feature>
<keyword evidence="4" id="KW-0804">Transcription</keyword>
<evidence type="ECO:0000256" key="1">
    <source>
        <dbReference type="ARBA" id="ARBA00010641"/>
    </source>
</evidence>
<comment type="caution">
    <text evidence="7">The sequence shown here is derived from an EMBL/GenBank/DDBJ whole genome shotgun (WGS) entry which is preliminary data.</text>
</comment>
<dbReference type="Gene3D" id="1.10.1740.10">
    <property type="match status" value="1"/>
</dbReference>
<evidence type="ECO:0000256" key="4">
    <source>
        <dbReference type="ARBA" id="ARBA00023163"/>
    </source>
</evidence>
<dbReference type="PANTHER" id="PTHR43133:SF51">
    <property type="entry name" value="RNA POLYMERASE SIGMA FACTOR"/>
    <property type="match status" value="1"/>
</dbReference>
<dbReference type="InterPro" id="IPR014284">
    <property type="entry name" value="RNA_pol_sigma-70_dom"/>
</dbReference>
<feature type="domain" description="RNA polymerase sigma-70 region 2" evidence="5">
    <location>
        <begin position="17"/>
        <end position="85"/>
    </location>
</feature>
<dbReference type="InterPro" id="IPR013249">
    <property type="entry name" value="RNA_pol_sigma70_r4_t2"/>
</dbReference>
<name>A0AAE2SD51_9BACT</name>
<reference evidence="7" key="1">
    <citation type="submission" date="2021-01" db="EMBL/GenBank/DDBJ databases">
        <title>Modified the classification status of verrucomicrobia.</title>
        <authorList>
            <person name="Feng X."/>
        </authorList>
    </citation>
    <scope>NUCLEOTIDE SEQUENCE</scope>
    <source>
        <strain evidence="7">5K15</strain>
    </source>
</reference>
<dbReference type="GO" id="GO:0016987">
    <property type="term" value="F:sigma factor activity"/>
    <property type="evidence" value="ECO:0007669"/>
    <property type="project" value="UniProtKB-KW"/>
</dbReference>
<dbReference type="Gene3D" id="1.10.10.10">
    <property type="entry name" value="Winged helix-like DNA-binding domain superfamily/Winged helix DNA-binding domain"/>
    <property type="match status" value="1"/>
</dbReference>
<dbReference type="GO" id="GO:0003677">
    <property type="term" value="F:DNA binding"/>
    <property type="evidence" value="ECO:0007669"/>
    <property type="project" value="InterPro"/>
</dbReference>
<keyword evidence="2" id="KW-0805">Transcription regulation</keyword>
<keyword evidence="8" id="KW-1185">Reference proteome</keyword>
<evidence type="ECO:0000259" key="5">
    <source>
        <dbReference type="Pfam" id="PF04542"/>
    </source>
</evidence>
<dbReference type="SUPFAM" id="SSF88946">
    <property type="entry name" value="Sigma2 domain of RNA polymerase sigma factors"/>
    <property type="match status" value="1"/>
</dbReference>
<evidence type="ECO:0000256" key="2">
    <source>
        <dbReference type="ARBA" id="ARBA00023015"/>
    </source>
</evidence>